<organism evidence="9 10">
    <name type="scientific">Yersinia nurmii</name>
    <dbReference type="NCBI Taxonomy" id="685706"/>
    <lineage>
        <taxon>Bacteria</taxon>
        <taxon>Pseudomonadati</taxon>
        <taxon>Pseudomonadota</taxon>
        <taxon>Gammaproteobacteria</taxon>
        <taxon>Enterobacterales</taxon>
        <taxon>Yersiniaceae</taxon>
        <taxon>Yersinia</taxon>
    </lineage>
</organism>
<protein>
    <recommendedName>
        <fullName evidence="3 7">Thymidine phosphorylase</fullName>
        <ecNumber evidence="3 7">2.4.2.4</ecNumber>
    </recommendedName>
    <alternativeName>
        <fullName evidence="7">TdRPase</fullName>
    </alternativeName>
</protein>
<dbReference type="PANTHER" id="PTHR10515:SF0">
    <property type="entry name" value="THYMIDINE PHOSPHORYLASE"/>
    <property type="match status" value="1"/>
</dbReference>
<feature type="domain" description="Pyrimidine nucleoside phosphorylase C-terminal" evidence="8">
    <location>
        <begin position="381"/>
        <end position="455"/>
    </location>
</feature>
<evidence type="ECO:0000256" key="1">
    <source>
        <dbReference type="ARBA" id="ARBA00006915"/>
    </source>
</evidence>
<dbReference type="InterPro" id="IPR036320">
    <property type="entry name" value="Glycosyl_Trfase_fam3_N_dom_sf"/>
</dbReference>
<evidence type="ECO:0000256" key="4">
    <source>
        <dbReference type="ARBA" id="ARBA00022676"/>
    </source>
</evidence>
<dbReference type="Gene3D" id="3.40.1030.10">
    <property type="entry name" value="Nucleoside phosphorylase/phosphoribosyltransferase catalytic domain"/>
    <property type="match status" value="1"/>
</dbReference>
<dbReference type="InterPro" id="IPR035902">
    <property type="entry name" value="Nuc_phospho_transferase"/>
</dbReference>
<dbReference type="NCBIfam" id="TIGR02643">
    <property type="entry name" value="T_phosphoryl"/>
    <property type="match status" value="1"/>
</dbReference>
<sequence length="471" mass="50418">MHDGQSARRVAIAEKTQCAFRFPIQVKQGDALFLAQEIIRKKRDGQPLSEEEIRFFINGIRDNVVSEGQIAALAMTIYFHDMSMPERVALTMAMRDSGTVLDWKSLKLNGPIVDKHSTGGVGDVTSLMLGPMVAACGGYVPMISGRGLGHTGGTLDKLEAIPGFDIFPDDNAFRKIIQDVGVAIIGQTSSLAPADKRFYATRDITATVDSIPLITASILAKKLAEGLDALVMDVKVGSGAFMPTYQLSADLAQAIVGVANGAGCKTTALLTDMNQVLASSAGNGVEVREAVRFLTGEYRNPRLLEVTMALCVEMLLSGGLANSETDARAKLQAVLDNGKAAEVFGRMIAAQKGPTDFVERYDSYLPVAMLSKPVFAEKPGIITAMDTRALGMSVVALGGGRRRATDAIDYSVGLTDMARLGDKMDSERPLAVIHANNESDWQQAADAVRAAMTLGDKAPEQTPVVYRRITE</sequence>
<dbReference type="InterPro" id="IPR017459">
    <property type="entry name" value="Glycosyl_Trfase_fam3_N_dom"/>
</dbReference>
<name>A0ABM9SJ89_9GAMM</name>
<comment type="subunit">
    <text evidence="2 7">Homodimer.</text>
</comment>
<dbReference type="InterPro" id="IPR013102">
    <property type="entry name" value="PYNP_C"/>
</dbReference>
<dbReference type="NCBIfam" id="NF004490">
    <property type="entry name" value="PRK05820.1"/>
    <property type="match status" value="1"/>
</dbReference>
<dbReference type="InterPro" id="IPR017872">
    <property type="entry name" value="Pyrmidine_PPase_CS"/>
</dbReference>
<dbReference type="EC" id="2.4.2.4" evidence="3 7"/>
<keyword evidence="10" id="KW-1185">Reference proteome</keyword>
<keyword evidence="5 7" id="KW-0808">Transferase</keyword>
<evidence type="ECO:0000313" key="10">
    <source>
        <dbReference type="Proteomes" id="UP000040578"/>
    </source>
</evidence>
<dbReference type="InterPro" id="IPR013465">
    <property type="entry name" value="Thymidine_Pase"/>
</dbReference>
<dbReference type="SUPFAM" id="SSF47648">
    <property type="entry name" value="Nucleoside phosphorylase/phosphoribosyltransferase N-terminal domain"/>
    <property type="match status" value="1"/>
</dbReference>
<dbReference type="InterPro" id="IPR000312">
    <property type="entry name" value="Glycosyl_Trfase_fam3"/>
</dbReference>
<comment type="caution">
    <text evidence="9">The sequence shown here is derived from an EMBL/GenBank/DDBJ whole genome shotgun (WGS) entry which is preliminary data.</text>
</comment>
<dbReference type="HAMAP" id="MF_01628">
    <property type="entry name" value="Thymid_phosp"/>
    <property type="match status" value="1"/>
</dbReference>
<dbReference type="InterPro" id="IPR000053">
    <property type="entry name" value="Thymidine/pyrmidine_PPase"/>
</dbReference>
<evidence type="ECO:0000259" key="8">
    <source>
        <dbReference type="SMART" id="SM00941"/>
    </source>
</evidence>
<dbReference type="Proteomes" id="UP000040578">
    <property type="component" value="Unassembled WGS sequence"/>
</dbReference>
<dbReference type="NCBIfam" id="TIGR02644">
    <property type="entry name" value="Y_phosphoryl"/>
    <property type="match status" value="1"/>
</dbReference>
<comment type="similarity">
    <text evidence="1 7">Belongs to the thymidine/pyrimidine-nucleoside phosphorylase family.</text>
</comment>
<dbReference type="SMART" id="SM00941">
    <property type="entry name" value="PYNP_C"/>
    <property type="match status" value="1"/>
</dbReference>
<accession>A0ABM9SJ89</accession>
<dbReference type="PIRSF" id="PIRSF000478">
    <property type="entry name" value="TP_PyNP"/>
    <property type="match status" value="1"/>
</dbReference>
<dbReference type="SUPFAM" id="SSF54680">
    <property type="entry name" value="Pyrimidine nucleoside phosphorylase C-terminal domain"/>
    <property type="match status" value="1"/>
</dbReference>
<reference evidence="9 10" key="1">
    <citation type="submission" date="2015-03" db="EMBL/GenBank/DDBJ databases">
        <authorList>
            <consortium name="Pathogen Informatics"/>
            <person name="Murphy D."/>
        </authorList>
    </citation>
    <scope>NUCLEOTIDE SEQUENCE [LARGE SCALE GENOMIC DNA]</scope>
    <source>
        <strain evidence="10">type strain: CIP110231</strain>
    </source>
</reference>
<dbReference type="Pfam" id="PF02885">
    <property type="entry name" value="Glycos_trans_3N"/>
    <property type="match status" value="1"/>
</dbReference>
<keyword evidence="4 7" id="KW-0328">Glycosyltransferase</keyword>
<dbReference type="SUPFAM" id="SSF52418">
    <property type="entry name" value="Nucleoside phosphorylase/phosphoribosyltransferase catalytic domain"/>
    <property type="match status" value="1"/>
</dbReference>
<evidence type="ECO:0000256" key="2">
    <source>
        <dbReference type="ARBA" id="ARBA00011738"/>
    </source>
</evidence>
<evidence type="ECO:0000256" key="7">
    <source>
        <dbReference type="HAMAP-Rule" id="MF_01628"/>
    </source>
</evidence>
<evidence type="ECO:0000256" key="6">
    <source>
        <dbReference type="ARBA" id="ARBA00048550"/>
    </source>
</evidence>
<dbReference type="Gene3D" id="3.90.1170.30">
    <property type="entry name" value="Pyrimidine nucleoside phosphorylase-like, C-terminal domain"/>
    <property type="match status" value="1"/>
</dbReference>
<dbReference type="PROSITE" id="PS00647">
    <property type="entry name" value="THYMID_PHOSPHORYLASE"/>
    <property type="match status" value="1"/>
</dbReference>
<dbReference type="Gene3D" id="1.20.970.10">
    <property type="entry name" value="Transferase, Pyrimidine Nucleoside Phosphorylase, Chain C"/>
    <property type="match status" value="1"/>
</dbReference>
<comment type="pathway">
    <text evidence="7">Pyrimidine metabolism; dTMP biosynthesis via salvage pathway; dTMP from thymine: step 1/2.</text>
</comment>
<dbReference type="Pfam" id="PF07831">
    <property type="entry name" value="PYNP_C"/>
    <property type="match status" value="1"/>
</dbReference>
<dbReference type="EMBL" id="CPYD01000008">
    <property type="protein sequence ID" value="CNE73032.1"/>
    <property type="molecule type" value="Genomic_DNA"/>
</dbReference>
<comment type="function">
    <text evidence="7">The enzymes which catalyze the reversible phosphorolysis of pyrimidine nucleosides are involved in the degradation of these compounds and in their utilization as carbon and energy sources, or in the rescue of pyrimidine bases for nucleotide synthesis.</text>
</comment>
<gene>
    <name evidence="7 9" type="primary">deoA</name>
    <name evidence="9" type="ORF">ERS137967_02387</name>
</gene>
<dbReference type="InterPro" id="IPR018090">
    <property type="entry name" value="Pyrmidine_PPas_bac/euk"/>
</dbReference>
<dbReference type="InterPro" id="IPR036566">
    <property type="entry name" value="PYNP-like_C_sf"/>
</dbReference>
<comment type="catalytic activity">
    <reaction evidence="6 7">
        <text>thymidine + phosphate = 2-deoxy-alpha-D-ribose 1-phosphate + thymine</text>
        <dbReference type="Rhea" id="RHEA:16037"/>
        <dbReference type="ChEBI" id="CHEBI:17748"/>
        <dbReference type="ChEBI" id="CHEBI:17821"/>
        <dbReference type="ChEBI" id="CHEBI:43474"/>
        <dbReference type="ChEBI" id="CHEBI:57259"/>
        <dbReference type="EC" id="2.4.2.4"/>
    </reaction>
</comment>
<dbReference type="PANTHER" id="PTHR10515">
    <property type="entry name" value="THYMIDINE PHOSPHORYLASE"/>
    <property type="match status" value="1"/>
</dbReference>
<dbReference type="Pfam" id="PF00591">
    <property type="entry name" value="Glycos_transf_3"/>
    <property type="match status" value="1"/>
</dbReference>
<evidence type="ECO:0000313" key="9">
    <source>
        <dbReference type="EMBL" id="CNE73032.1"/>
    </source>
</evidence>
<proteinExistence type="inferred from homology"/>
<evidence type="ECO:0000256" key="5">
    <source>
        <dbReference type="ARBA" id="ARBA00022679"/>
    </source>
</evidence>
<evidence type="ECO:0000256" key="3">
    <source>
        <dbReference type="ARBA" id="ARBA00011892"/>
    </source>
</evidence>
<dbReference type="GO" id="GO:0009032">
    <property type="term" value="F:thymidine phosphorylase activity"/>
    <property type="evidence" value="ECO:0007669"/>
    <property type="project" value="UniProtKB-EC"/>
</dbReference>